<reference evidence="3 4" key="1">
    <citation type="submission" date="2020-12" db="EMBL/GenBank/DDBJ databases">
        <title>Concerted genomic and epigenomic changes stabilize Arabidopsis allopolyploids.</title>
        <authorList>
            <person name="Chen Z."/>
        </authorList>
    </citation>
    <scope>NUCLEOTIDE SEQUENCE [LARGE SCALE GENOMIC DNA]</scope>
    <source>
        <strain evidence="3">As9502</strain>
        <tissue evidence="3">Leaf</tissue>
    </source>
</reference>
<evidence type="ECO:0000313" key="4">
    <source>
        <dbReference type="Proteomes" id="UP000694251"/>
    </source>
</evidence>
<accession>A0A8T1ZCS0</accession>
<feature type="compositionally biased region" description="Low complexity" evidence="1">
    <location>
        <begin position="1"/>
        <end position="10"/>
    </location>
</feature>
<dbReference type="Pfam" id="PF03732">
    <property type="entry name" value="Retrotrans_gag"/>
    <property type="match status" value="1"/>
</dbReference>
<feature type="region of interest" description="Disordered" evidence="1">
    <location>
        <begin position="211"/>
        <end position="233"/>
    </location>
</feature>
<feature type="region of interest" description="Disordered" evidence="1">
    <location>
        <begin position="526"/>
        <end position="572"/>
    </location>
</feature>
<dbReference type="PANTHER" id="PTHR33223:SF6">
    <property type="entry name" value="CCHC-TYPE DOMAIN-CONTAINING PROTEIN"/>
    <property type="match status" value="1"/>
</dbReference>
<dbReference type="EMBL" id="JAEFBJ010000011">
    <property type="protein sequence ID" value="KAG7556990.1"/>
    <property type="molecule type" value="Genomic_DNA"/>
</dbReference>
<evidence type="ECO:0000259" key="2">
    <source>
        <dbReference type="Pfam" id="PF03732"/>
    </source>
</evidence>
<feature type="region of interest" description="Disordered" evidence="1">
    <location>
        <begin position="86"/>
        <end position="105"/>
    </location>
</feature>
<dbReference type="AlphaFoldDB" id="A0A8T1ZCS0"/>
<evidence type="ECO:0000256" key="1">
    <source>
        <dbReference type="SAM" id="MobiDB-lite"/>
    </source>
</evidence>
<name>A0A8T1ZCS0_ARASU</name>
<evidence type="ECO:0000313" key="3">
    <source>
        <dbReference type="EMBL" id="KAG7556990.1"/>
    </source>
</evidence>
<protein>
    <submittedName>
        <fullName evidence="3">Retrotransposon gag domain</fullName>
    </submittedName>
</protein>
<dbReference type="PANTHER" id="PTHR33223">
    <property type="entry name" value="CCHC-TYPE DOMAIN-CONTAINING PROTEIN"/>
    <property type="match status" value="1"/>
</dbReference>
<dbReference type="InterPro" id="IPR005162">
    <property type="entry name" value="Retrotrans_gag_dom"/>
</dbReference>
<dbReference type="OrthoDB" id="1432691at2759"/>
<organism evidence="3 4">
    <name type="scientific">Arabidopsis suecica</name>
    <name type="common">Swedish thale-cress</name>
    <name type="synonym">Cardaminopsis suecica</name>
    <dbReference type="NCBI Taxonomy" id="45249"/>
    <lineage>
        <taxon>Eukaryota</taxon>
        <taxon>Viridiplantae</taxon>
        <taxon>Streptophyta</taxon>
        <taxon>Embryophyta</taxon>
        <taxon>Tracheophyta</taxon>
        <taxon>Spermatophyta</taxon>
        <taxon>Magnoliopsida</taxon>
        <taxon>eudicotyledons</taxon>
        <taxon>Gunneridae</taxon>
        <taxon>Pentapetalae</taxon>
        <taxon>rosids</taxon>
        <taxon>malvids</taxon>
        <taxon>Brassicales</taxon>
        <taxon>Brassicaceae</taxon>
        <taxon>Camelineae</taxon>
        <taxon>Arabidopsis</taxon>
    </lineage>
</organism>
<keyword evidence="4" id="KW-1185">Reference proteome</keyword>
<feature type="compositionally biased region" description="Basic and acidic residues" evidence="1">
    <location>
        <begin position="548"/>
        <end position="563"/>
    </location>
</feature>
<feature type="domain" description="Retrotransposon gag" evidence="2">
    <location>
        <begin position="345"/>
        <end position="435"/>
    </location>
</feature>
<proteinExistence type="predicted"/>
<feature type="region of interest" description="Disordered" evidence="1">
    <location>
        <begin position="1"/>
        <end position="32"/>
    </location>
</feature>
<dbReference type="Proteomes" id="UP000694251">
    <property type="component" value="Chromosome 11"/>
</dbReference>
<feature type="compositionally biased region" description="Polar residues" evidence="1">
    <location>
        <begin position="843"/>
        <end position="855"/>
    </location>
</feature>
<feature type="compositionally biased region" description="Basic and acidic residues" evidence="1">
    <location>
        <begin position="11"/>
        <end position="32"/>
    </location>
</feature>
<gene>
    <name evidence="3" type="ORF">ISN44_As11g029910</name>
</gene>
<comment type="caution">
    <text evidence="3">The sequence shown here is derived from an EMBL/GenBank/DDBJ whole genome shotgun (WGS) entry which is preliminary data.</text>
</comment>
<sequence>MAEMTETTETAEMRKTAETAEMRKTAEMAETEDNRCRLGYPASRLGYPASRLGTLLASSGTQARSYSHPSRFTTQMPEPIRDLITRASSTSRGPSHPRFGYPSPLSSGYPSPLNISVREMCRAISPTRAEYTRKLPNYPRRSHQRISKDQLKSGKLSKIPKNKEIILIRDILSRLQDKWKSSENIAGEFGAVSGDYFGILLLQEGRTRSRKKTMTEDDRQIPPTDITDDEETEENIRWAEESERERELGEIRASLARAEADMKLVKSLMPSVSSSAPNIVRILEESRNTPFTRRISEATISDPGKLKIDYFNGMTDPKGHIKSFMIYVARARFKPGEKDAGQCLLFVEHLKGPALDWFSRLERNSVDSFDKLSTLFLKQYSVLIDPGTSDADLWSLSQQPNEPLGDFLATFKSTLAKFEGITDVAALSALRKALWYKSELRKELNLSKPTTIRDALHRASDFVAHEEEMELIHLEVEAEDGDGAESHSRGLGTNHRVTIKNTANITRFLGTTPLVVEASERSGKLGSNITLKDLEPEPAQPEQTNTVRDPRPRNTEAPKKTLENPDEDRDGTRQKVLTIMAGSPYCPDTVAAIKAYQRRAEAPSNWSRPFDRPNDTVTFEKSETNGLDMPHNDPLVITLAVGDHDVSRVLIDTGSTIDVIFRETLRQMNIDMSQVTLTPRQVLGFSGETLMILRTIQLPVQAGGIEEAREEKKPTSDPVISISLDDKRPERCVEIGCDLTEEIKAELISSLKENIDTFAWSAEDLPGSFDEVELRELRVSSMEAARSRVGGGEKAVKRGRRVSVTCLDRARRVMTGVECEDQLGHGHSRPGAPRGAGPVKSLSGRSETCLHSSGHNFRLAR</sequence>
<dbReference type="CDD" id="cd00303">
    <property type="entry name" value="retropepsin_like"/>
    <property type="match status" value="1"/>
</dbReference>
<feature type="region of interest" description="Disordered" evidence="1">
    <location>
        <begin position="821"/>
        <end position="861"/>
    </location>
</feature>